<evidence type="ECO:0000256" key="5">
    <source>
        <dbReference type="ARBA" id="ARBA00023004"/>
    </source>
</evidence>
<dbReference type="PRINTS" id="PR00359">
    <property type="entry name" value="BP450"/>
</dbReference>
<dbReference type="GO" id="GO:0005506">
    <property type="term" value="F:iron ion binding"/>
    <property type="evidence" value="ECO:0007669"/>
    <property type="project" value="InterPro"/>
</dbReference>
<dbReference type="Pfam" id="PF00067">
    <property type="entry name" value="p450"/>
    <property type="match status" value="1"/>
</dbReference>
<dbReference type="GO" id="GO:0016705">
    <property type="term" value="F:oxidoreductase activity, acting on paired donors, with incorporation or reduction of molecular oxygen"/>
    <property type="evidence" value="ECO:0007669"/>
    <property type="project" value="InterPro"/>
</dbReference>
<dbReference type="Gene3D" id="1.10.630.10">
    <property type="entry name" value="Cytochrome P450"/>
    <property type="match status" value="1"/>
</dbReference>
<dbReference type="FunFam" id="1.10.630.10:FF:000018">
    <property type="entry name" value="Cytochrome P450 monooxygenase"/>
    <property type="match status" value="1"/>
</dbReference>
<sequence>MTPEINLKTRELRANPYPTYARLRKESPVVLYKHPIFGKTYYLTRYNDIVSSFTDPRLANDRRNVLEGKKDPMDRWWVPKLFRILQNNMLAKDVPDHRRLRDLVHKGFTPRRVEEMKQAVERIVSELLDAAEKKPAVDLLADFALPLPLTVISEMMGVPEEDRLTFHRQMGGLLDNLTTPAGFLLQTPNAFNMMRFFRKLIRLRQTEPRDDLLTALVQAEEQGDRLNEDELISMIFLLLLAGHETTVNLIGNGTLALLQHPEQLQKLREHPELIGSAVEELLRYGNPVDQPSPRYAREEIQLEGHVIPKGATVMCLLASANRDESVFENADTLDITRKPNRHVAFGMGVHYCLGAPLARLEGTIALQHLVRRFPDMKLAVPAEQLRWRGSIGLRGLKALPLLLSPSGAPAAMREAA</sequence>
<organism evidence="8 10">
    <name type="scientific">Archangium gephyra</name>
    <dbReference type="NCBI Taxonomy" id="48"/>
    <lineage>
        <taxon>Bacteria</taxon>
        <taxon>Pseudomonadati</taxon>
        <taxon>Myxococcota</taxon>
        <taxon>Myxococcia</taxon>
        <taxon>Myxococcales</taxon>
        <taxon>Cystobacterineae</taxon>
        <taxon>Archangiaceae</taxon>
        <taxon>Archangium</taxon>
    </lineage>
</organism>
<keyword evidence="5 7" id="KW-0408">Iron</keyword>
<dbReference type="KEGG" id="age:AA314_00028"/>
<dbReference type="SUPFAM" id="SSF48264">
    <property type="entry name" value="Cytochrome P450"/>
    <property type="match status" value="1"/>
</dbReference>
<keyword evidence="6 7" id="KW-0503">Monooxygenase</keyword>
<dbReference type="InterPro" id="IPR002397">
    <property type="entry name" value="Cyt_P450_B"/>
</dbReference>
<evidence type="ECO:0000256" key="3">
    <source>
        <dbReference type="ARBA" id="ARBA00022723"/>
    </source>
</evidence>
<dbReference type="PROSITE" id="PS00086">
    <property type="entry name" value="CYTOCHROME_P450"/>
    <property type="match status" value="1"/>
</dbReference>
<evidence type="ECO:0000313" key="10">
    <source>
        <dbReference type="Proteomes" id="UP000035579"/>
    </source>
</evidence>
<dbReference type="PANTHER" id="PTHR46696:SF1">
    <property type="entry name" value="CYTOCHROME P450 YJIB-RELATED"/>
    <property type="match status" value="1"/>
</dbReference>
<keyword evidence="11" id="KW-1185">Reference proteome</keyword>
<keyword evidence="3 7" id="KW-0479">Metal-binding</keyword>
<evidence type="ECO:0000256" key="1">
    <source>
        <dbReference type="ARBA" id="ARBA00010617"/>
    </source>
</evidence>
<proteinExistence type="inferred from homology"/>
<evidence type="ECO:0000313" key="8">
    <source>
        <dbReference type="EMBL" id="AKI98401.1"/>
    </source>
</evidence>
<keyword evidence="4 7" id="KW-0560">Oxidoreductase</keyword>
<reference evidence="8 10" key="1">
    <citation type="submission" date="2015-05" db="EMBL/GenBank/DDBJ databases">
        <title>Genome assembly of Archangium gephyra DSM 2261.</title>
        <authorList>
            <person name="Sharma G."/>
            <person name="Subramanian S."/>
        </authorList>
    </citation>
    <scope>NUCLEOTIDE SEQUENCE [LARGE SCALE GENOMIC DNA]</scope>
    <source>
        <strain evidence="8 10">DSM 2261</strain>
    </source>
</reference>
<dbReference type="RefSeq" id="WP_047853789.1">
    <property type="nucleotide sequence ID" value="NZ_CP011509.1"/>
</dbReference>
<reference evidence="9 11" key="2">
    <citation type="submission" date="2018-08" db="EMBL/GenBank/DDBJ databases">
        <title>Genomic Encyclopedia of Archaeal and Bacterial Type Strains, Phase II (KMG-II): from individual species to whole genera.</title>
        <authorList>
            <person name="Goeker M."/>
        </authorList>
    </citation>
    <scope>NUCLEOTIDE SEQUENCE [LARGE SCALE GENOMIC DNA]</scope>
    <source>
        <strain evidence="9 11">DSM 2261</strain>
    </source>
</reference>
<name>A0AAC8Q055_9BACT</name>
<dbReference type="AlphaFoldDB" id="A0AAC8Q055"/>
<dbReference type="InterPro" id="IPR036396">
    <property type="entry name" value="Cyt_P450_sf"/>
</dbReference>
<dbReference type="Proteomes" id="UP000256345">
    <property type="component" value="Unassembled WGS sequence"/>
</dbReference>
<comment type="similarity">
    <text evidence="1 7">Belongs to the cytochrome P450 family.</text>
</comment>
<dbReference type="GO" id="GO:0020037">
    <property type="term" value="F:heme binding"/>
    <property type="evidence" value="ECO:0007669"/>
    <property type="project" value="InterPro"/>
</dbReference>
<dbReference type="InterPro" id="IPR001128">
    <property type="entry name" value="Cyt_P450"/>
</dbReference>
<dbReference type="CDD" id="cd11029">
    <property type="entry name" value="CYP107-like"/>
    <property type="match status" value="1"/>
</dbReference>
<dbReference type="GO" id="GO:0004497">
    <property type="term" value="F:monooxygenase activity"/>
    <property type="evidence" value="ECO:0007669"/>
    <property type="project" value="UniProtKB-KW"/>
</dbReference>
<evidence type="ECO:0000256" key="7">
    <source>
        <dbReference type="RuleBase" id="RU000461"/>
    </source>
</evidence>
<evidence type="ECO:0000256" key="4">
    <source>
        <dbReference type="ARBA" id="ARBA00023002"/>
    </source>
</evidence>
<evidence type="ECO:0000256" key="6">
    <source>
        <dbReference type="ARBA" id="ARBA00023033"/>
    </source>
</evidence>
<dbReference type="InterPro" id="IPR017972">
    <property type="entry name" value="Cyt_P450_CS"/>
</dbReference>
<evidence type="ECO:0000256" key="2">
    <source>
        <dbReference type="ARBA" id="ARBA00022617"/>
    </source>
</evidence>
<accession>A0AAC8Q055</accession>
<evidence type="ECO:0000313" key="9">
    <source>
        <dbReference type="EMBL" id="REG20497.1"/>
    </source>
</evidence>
<evidence type="ECO:0000313" key="11">
    <source>
        <dbReference type="Proteomes" id="UP000256345"/>
    </source>
</evidence>
<keyword evidence="2 7" id="KW-0349">Heme</keyword>
<gene>
    <name evidence="8" type="ORF">AA314_00028</name>
    <name evidence="9" type="ORF">ATI61_12162</name>
</gene>
<dbReference type="EMBL" id="QUMU01000021">
    <property type="protein sequence ID" value="REG20497.1"/>
    <property type="molecule type" value="Genomic_DNA"/>
</dbReference>
<dbReference type="PANTHER" id="PTHR46696">
    <property type="entry name" value="P450, PUTATIVE (EUROFUNG)-RELATED"/>
    <property type="match status" value="1"/>
</dbReference>
<protein>
    <submittedName>
        <fullName evidence="9">Cytochrome P450 PksS</fullName>
    </submittedName>
    <submittedName>
        <fullName evidence="8">Cytochrome P450 hydroxylase</fullName>
    </submittedName>
</protein>
<dbReference type="EMBL" id="CP011509">
    <property type="protein sequence ID" value="AKI98401.1"/>
    <property type="molecule type" value="Genomic_DNA"/>
</dbReference>
<dbReference type="Proteomes" id="UP000035579">
    <property type="component" value="Chromosome"/>
</dbReference>